<protein>
    <submittedName>
        <fullName evidence="7">NlpC/P60 family protein</fullName>
    </submittedName>
</protein>
<dbReference type="InterPro" id="IPR038765">
    <property type="entry name" value="Papain-like_cys_pep_sf"/>
</dbReference>
<dbReference type="KEGG" id="proo:MJB10_13035"/>
<dbReference type="SUPFAM" id="SSF54001">
    <property type="entry name" value="Cysteine proteinases"/>
    <property type="match status" value="1"/>
</dbReference>
<keyword evidence="2" id="KW-0645">Protease</keyword>
<keyword evidence="8" id="KW-1185">Reference proteome</keyword>
<evidence type="ECO:0000256" key="5">
    <source>
        <dbReference type="SAM" id="MobiDB-lite"/>
    </source>
</evidence>
<evidence type="ECO:0000313" key="8">
    <source>
        <dbReference type="Proteomes" id="UP001304650"/>
    </source>
</evidence>
<dbReference type="InterPro" id="IPR012854">
    <property type="entry name" value="Cu_amine_oxidase-like_N"/>
</dbReference>
<evidence type="ECO:0000256" key="3">
    <source>
        <dbReference type="ARBA" id="ARBA00022801"/>
    </source>
</evidence>
<feature type="domain" description="NlpC/P60" evidence="6">
    <location>
        <begin position="166"/>
        <end position="294"/>
    </location>
</feature>
<dbReference type="PANTHER" id="PTHR47053:SF1">
    <property type="entry name" value="MUREIN DD-ENDOPEPTIDASE MEPH-RELATED"/>
    <property type="match status" value="1"/>
</dbReference>
<proteinExistence type="inferred from homology"/>
<name>A0AA96LJA3_9BACL</name>
<dbReference type="AlphaFoldDB" id="A0AA96LJA3"/>
<dbReference type="EMBL" id="CP130319">
    <property type="protein sequence ID" value="WNR42061.1"/>
    <property type="molecule type" value="Genomic_DNA"/>
</dbReference>
<dbReference type="GO" id="GO:0006508">
    <property type="term" value="P:proteolysis"/>
    <property type="evidence" value="ECO:0007669"/>
    <property type="project" value="UniProtKB-KW"/>
</dbReference>
<dbReference type="Pfam" id="PF07833">
    <property type="entry name" value="Cu_amine_oxidN1"/>
    <property type="match status" value="1"/>
</dbReference>
<keyword evidence="3" id="KW-0378">Hydrolase</keyword>
<dbReference type="InterPro" id="IPR051202">
    <property type="entry name" value="Peptidase_C40"/>
</dbReference>
<evidence type="ECO:0000256" key="4">
    <source>
        <dbReference type="ARBA" id="ARBA00022807"/>
    </source>
</evidence>
<gene>
    <name evidence="7" type="ORF">MJB10_13035</name>
</gene>
<dbReference type="RefSeq" id="WP_314795261.1">
    <property type="nucleotide sequence ID" value="NZ_CP130319.1"/>
</dbReference>
<reference evidence="7" key="1">
    <citation type="submission" date="2022-02" db="EMBL/GenBank/DDBJ databases">
        <title>Paenibacillus sp. MBLB1832 Whole Genome Shotgun Sequencing.</title>
        <authorList>
            <person name="Hwang C.Y."/>
            <person name="Cho E.-S."/>
            <person name="Seo M.-J."/>
        </authorList>
    </citation>
    <scope>NUCLEOTIDE SEQUENCE</scope>
    <source>
        <strain evidence="7">MBLB1832</strain>
    </source>
</reference>
<dbReference type="GO" id="GO:0008234">
    <property type="term" value="F:cysteine-type peptidase activity"/>
    <property type="evidence" value="ECO:0007669"/>
    <property type="project" value="UniProtKB-KW"/>
</dbReference>
<keyword evidence="4" id="KW-0788">Thiol protease</keyword>
<comment type="similarity">
    <text evidence="1">Belongs to the peptidase C40 family.</text>
</comment>
<dbReference type="PROSITE" id="PS51935">
    <property type="entry name" value="NLPC_P60"/>
    <property type="match status" value="1"/>
</dbReference>
<organism evidence="7 8">
    <name type="scientific">Paenibacillus roseopurpureus</name>
    <dbReference type="NCBI Taxonomy" id="2918901"/>
    <lineage>
        <taxon>Bacteria</taxon>
        <taxon>Bacillati</taxon>
        <taxon>Bacillota</taxon>
        <taxon>Bacilli</taxon>
        <taxon>Bacillales</taxon>
        <taxon>Paenibacillaceae</taxon>
        <taxon>Paenibacillus</taxon>
    </lineage>
</organism>
<evidence type="ECO:0000256" key="2">
    <source>
        <dbReference type="ARBA" id="ARBA00022670"/>
    </source>
</evidence>
<feature type="region of interest" description="Disordered" evidence="5">
    <location>
        <begin position="1"/>
        <end position="28"/>
    </location>
</feature>
<accession>A0AA96LJA3</accession>
<dbReference type="Pfam" id="PF00877">
    <property type="entry name" value="NLPC_P60"/>
    <property type="match status" value="1"/>
</dbReference>
<evidence type="ECO:0000313" key="7">
    <source>
        <dbReference type="EMBL" id="WNR42061.1"/>
    </source>
</evidence>
<evidence type="ECO:0000256" key="1">
    <source>
        <dbReference type="ARBA" id="ARBA00007074"/>
    </source>
</evidence>
<dbReference type="PANTHER" id="PTHR47053">
    <property type="entry name" value="MUREIN DD-ENDOPEPTIDASE MEPH-RELATED"/>
    <property type="match status" value="1"/>
</dbReference>
<sequence>MSIMSSGCTSKQQPKVNTATPTATSAPSNLNASMFVADNLTIANLKIHKEANGQVWVPLEEAAASFDYDLHAEGDSFAMGATDPNYSVKINQSQATVGDKTIELPQAPKLIDNKPYLTTQALSTLMGTQVNWNESNHKIVLSPINDNTLSQLETDSSGQIHSLAVHVNKTQLLQFAKKFLGVRYQFSAGPYERTHRFDCSSFVQYVYGHFGVKLPRSSRSQSQVGRTVKMSSLQPGDLMFFYTPGRYASNRIVGHVGIYAGNGRFINTYGAPGVIISDFNSYWKHRFLFGKRVA</sequence>
<dbReference type="InterPro" id="IPR000064">
    <property type="entry name" value="NLP_P60_dom"/>
</dbReference>
<dbReference type="Proteomes" id="UP001304650">
    <property type="component" value="Chromosome"/>
</dbReference>
<dbReference type="InterPro" id="IPR036582">
    <property type="entry name" value="Mao_N_sf"/>
</dbReference>
<feature type="compositionally biased region" description="Low complexity" evidence="5">
    <location>
        <begin position="18"/>
        <end position="28"/>
    </location>
</feature>
<evidence type="ECO:0000259" key="6">
    <source>
        <dbReference type="PROSITE" id="PS51935"/>
    </source>
</evidence>
<feature type="compositionally biased region" description="Polar residues" evidence="5">
    <location>
        <begin position="1"/>
        <end position="17"/>
    </location>
</feature>
<dbReference type="Gene3D" id="3.90.1720.10">
    <property type="entry name" value="endopeptidase domain like (from Nostoc punctiforme)"/>
    <property type="match status" value="1"/>
</dbReference>
<dbReference type="SUPFAM" id="SSF55383">
    <property type="entry name" value="Copper amine oxidase, domain N"/>
    <property type="match status" value="1"/>
</dbReference>